<keyword evidence="4" id="KW-0460">Magnesium</keyword>
<protein>
    <recommendedName>
        <fullName evidence="6">GTPase HflX</fullName>
    </recommendedName>
    <alternativeName>
        <fullName evidence="6">GTP-binding protein HflX</fullName>
    </alternativeName>
</protein>
<comment type="subcellular location">
    <subcellularLocation>
        <location evidence="6">Cytoplasm</location>
    </subcellularLocation>
    <text evidence="6">May associate with membranes.</text>
</comment>
<dbReference type="Proteomes" id="UP000287502">
    <property type="component" value="Chromosome"/>
</dbReference>
<dbReference type="EMBL" id="CP035108">
    <property type="protein sequence ID" value="QAR32541.1"/>
    <property type="molecule type" value="Genomic_DNA"/>
</dbReference>
<dbReference type="Gene3D" id="6.10.250.2860">
    <property type="match status" value="1"/>
</dbReference>
<sequence>MEVFGHLEGLRPQQIKRLEKLYNRKSSSFSVISPEFARALCELTAETGRQTAVLFDRTNMVQYVMIGGSSEIVIPVLSRYRITPGGLRGLRLVHTHTGGEDLTDDDLTDLALLRLDSVTVLHGDSRGIPMRMQTAHLLPPDSPQMFGFLEDTDPHRQNTDYGDFISALEKEIEDKTKALFRVKNAHSAILVGSYRRKHEAEEHMAELKELTESAGMDVLDIHTQIKQQIHPKFVMGPGRLKEVVIRALQTGADFIVFDNPLSPAQSRAVSEFTELKVLDRTQLILDIFARRAKSNEGKIRVELAQLKYILPRLSGRDDALSRLTGGIGGRGPGETKLEIDKRRINDRIAFLSKKLEKIEQNRTIQRGRRNRGGLPIVSIVGYTNAGKSTLLNSLTQSEVYSDDLMFATLDTSSKRIRFPEERDVIITDTVGFIRDLPDNLKGAFKSTLEELSEADLLVHVADISNHGFLNHIRSVETVLAELDLTDKKVITVLNKTDLLPPEEADFVLNNVLPDTMFADARLHSLMEVKNSKPDAVYISALDRKTFRLLLERIRFTLFTEGKGRDIPVESYFDDDTEADY</sequence>
<evidence type="ECO:0000256" key="6">
    <source>
        <dbReference type="HAMAP-Rule" id="MF_00900"/>
    </source>
</evidence>
<dbReference type="Pfam" id="PF13167">
    <property type="entry name" value="GTP-bdg_N"/>
    <property type="match status" value="1"/>
</dbReference>
<dbReference type="Gene3D" id="3.40.50.300">
    <property type="entry name" value="P-loop containing nucleotide triphosphate hydrolases"/>
    <property type="match status" value="1"/>
</dbReference>
<dbReference type="InterPro" id="IPR027417">
    <property type="entry name" value="P-loop_NTPase"/>
</dbReference>
<evidence type="ECO:0000256" key="1">
    <source>
        <dbReference type="ARBA" id="ARBA00022490"/>
    </source>
</evidence>
<dbReference type="GO" id="GO:0003924">
    <property type="term" value="F:GTPase activity"/>
    <property type="evidence" value="ECO:0007669"/>
    <property type="project" value="UniProtKB-UniRule"/>
</dbReference>
<dbReference type="GO" id="GO:0005525">
    <property type="term" value="F:GTP binding"/>
    <property type="evidence" value="ECO:0007669"/>
    <property type="project" value="UniProtKB-UniRule"/>
</dbReference>
<dbReference type="AlphaFoldDB" id="A0A410JWY2"/>
<dbReference type="PRINTS" id="PR00326">
    <property type="entry name" value="GTP1OBG"/>
</dbReference>
<dbReference type="InterPro" id="IPR030394">
    <property type="entry name" value="G_HFLX_dom"/>
</dbReference>
<keyword evidence="5 6" id="KW-0342">GTP-binding</keyword>
<feature type="domain" description="Hflx-type G" evidence="7">
    <location>
        <begin position="375"/>
        <end position="561"/>
    </location>
</feature>
<evidence type="ECO:0000259" key="7">
    <source>
        <dbReference type="PROSITE" id="PS51705"/>
    </source>
</evidence>
<comment type="similarity">
    <text evidence="6">Belongs to the TRAFAC class OBG-HflX-like GTPase superfamily. HflX GTPase family.</text>
</comment>
<dbReference type="GO" id="GO:0005737">
    <property type="term" value="C:cytoplasm"/>
    <property type="evidence" value="ECO:0007669"/>
    <property type="project" value="UniProtKB-SubCell"/>
</dbReference>
<dbReference type="NCBIfam" id="TIGR03156">
    <property type="entry name" value="GTP_HflX"/>
    <property type="match status" value="1"/>
</dbReference>
<dbReference type="InterPro" id="IPR016496">
    <property type="entry name" value="GTPase_HflX"/>
</dbReference>
<keyword evidence="1 6" id="KW-0963">Cytoplasm</keyword>
<evidence type="ECO:0000256" key="5">
    <source>
        <dbReference type="ARBA" id="ARBA00023134"/>
    </source>
</evidence>
<organism evidence="8 9">
    <name type="scientific">Geovibrio thiophilus</name>
    <dbReference type="NCBI Taxonomy" id="139438"/>
    <lineage>
        <taxon>Bacteria</taxon>
        <taxon>Pseudomonadati</taxon>
        <taxon>Deferribacterota</taxon>
        <taxon>Deferribacteres</taxon>
        <taxon>Deferribacterales</taxon>
        <taxon>Geovibrionaceae</taxon>
        <taxon>Geovibrio</taxon>
    </lineage>
</organism>
<dbReference type="HAMAP" id="MF_00900">
    <property type="entry name" value="GTPase_HflX"/>
    <property type="match status" value="1"/>
</dbReference>
<keyword evidence="2" id="KW-0479">Metal-binding</keyword>
<dbReference type="GO" id="GO:0046872">
    <property type="term" value="F:metal ion binding"/>
    <property type="evidence" value="ECO:0007669"/>
    <property type="project" value="UniProtKB-KW"/>
</dbReference>
<dbReference type="InterPro" id="IPR032305">
    <property type="entry name" value="GTP-bd_M"/>
</dbReference>
<dbReference type="InterPro" id="IPR006073">
    <property type="entry name" value="GTP-bd"/>
</dbReference>
<dbReference type="KEGG" id="gtl:EP073_03715"/>
<gene>
    <name evidence="6 8" type="primary">hflX</name>
    <name evidence="8" type="ORF">EP073_03715</name>
</gene>
<dbReference type="Gene3D" id="3.40.50.11060">
    <property type="entry name" value="GTPase HflX, N-terminal domain"/>
    <property type="match status" value="1"/>
</dbReference>
<dbReference type="PANTHER" id="PTHR10229">
    <property type="entry name" value="GTP-BINDING PROTEIN HFLX"/>
    <property type="match status" value="1"/>
</dbReference>
<keyword evidence="9" id="KW-1185">Reference proteome</keyword>
<dbReference type="PROSITE" id="PS51705">
    <property type="entry name" value="G_HFLX"/>
    <property type="match status" value="1"/>
</dbReference>
<dbReference type="InterPro" id="IPR042108">
    <property type="entry name" value="GTPase_HflX_N_sf"/>
</dbReference>
<proteinExistence type="inferred from homology"/>
<evidence type="ECO:0000256" key="2">
    <source>
        <dbReference type="ARBA" id="ARBA00022723"/>
    </source>
</evidence>
<dbReference type="OrthoDB" id="9812272at2"/>
<comment type="subunit">
    <text evidence="6">Monomer. Associates with the 50S ribosomal subunit.</text>
</comment>
<evidence type="ECO:0000256" key="3">
    <source>
        <dbReference type="ARBA" id="ARBA00022741"/>
    </source>
</evidence>
<dbReference type="FunFam" id="3.40.50.11060:FF:000001">
    <property type="entry name" value="GTPase HflX"/>
    <property type="match status" value="1"/>
</dbReference>
<dbReference type="PANTHER" id="PTHR10229:SF0">
    <property type="entry name" value="GTP-BINDING PROTEIN 6-RELATED"/>
    <property type="match status" value="1"/>
</dbReference>
<evidence type="ECO:0000256" key="4">
    <source>
        <dbReference type="ARBA" id="ARBA00022842"/>
    </source>
</evidence>
<reference evidence="8 9" key="1">
    <citation type="submission" date="2019-01" db="EMBL/GenBank/DDBJ databases">
        <title>Geovibrio thiophilus DSM 11263, complete genome.</title>
        <authorList>
            <person name="Spring S."/>
            <person name="Bunk B."/>
            <person name="Sproer C."/>
        </authorList>
    </citation>
    <scope>NUCLEOTIDE SEQUENCE [LARGE SCALE GENOMIC DNA]</scope>
    <source>
        <strain evidence="8 9">DSM 11263</strain>
    </source>
</reference>
<name>A0A410JWY2_9BACT</name>
<dbReference type="GO" id="GO:0043022">
    <property type="term" value="F:ribosome binding"/>
    <property type="evidence" value="ECO:0007669"/>
    <property type="project" value="TreeGrafter"/>
</dbReference>
<dbReference type="SUPFAM" id="SSF52540">
    <property type="entry name" value="P-loop containing nucleoside triphosphate hydrolases"/>
    <property type="match status" value="1"/>
</dbReference>
<evidence type="ECO:0000313" key="8">
    <source>
        <dbReference type="EMBL" id="QAR32541.1"/>
    </source>
</evidence>
<accession>A0A410JWY2</accession>
<keyword evidence="3 6" id="KW-0547">Nucleotide-binding</keyword>
<dbReference type="Pfam" id="PF01926">
    <property type="entry name" value="MMR_HSR1"/>
    <property type="match status" value="1"/>
</dbReference>
<dbReference type="CDD" id="cd01878">
    <property type="entry name" value="HflX"/>
    <property type="match status" value="1"/>
</dbReference>
<comment type="function">
    <text evidence="6">GTPase that associates with the 50S ribosomal subunit and may have a role during protein synthesis or ribosome biogenesis.</text>
</comment>
<dbReference type="Pfam" id="PF16360">
    <property type="entry name" value="GTP-bdg_M"/>
    <property type="match status" value="1"/>
</dbReference>
<dbReference type="InterPro" id="IPR025121">
    <property type="entry name" value="GTPase_HflX_N"/>
</dbReference>
<evidence type="ECO:0000313" key="9">
    <source>
        <dbReference type="Proteomes" id="UP000287502"/>
    </source>
</evidence>